<feature type="domain" description="BPTI/Kunitz inhibitor" evidence="2">
    <location>
        <begin position="27"/>
        <end position="79"/>
    </location>
</feature>
<reference evidence="3 4" key="1">
    <citation type="journal article" date="2007" name="Nature">
        <title>Evolution of genes and genomes on the Drosophila phylogeny.</title>
        <authorList>
            <consortium name="Drosophila 12 Genomes Consortium"/>
            <person name="Clark A.G."/>
            <person name="Eisen M.B."/>
            <person name="Smith D.R."/>
            <person name="Bergman C.M."/>
            <person name="Oliver B."/>
            <person name="Markow T.A."/>
            <person name="Kaufman T.C."/>
            <person name="Kellis M."/>
            <person name="Gelbart W."/>
            <person name="Iyer V.N."/>
            <person name="Pollard D.A."/>
            <person name="Sackton T.B."/>
            <person name="Larracuente A.M."/>
            <person name="Singh N.D."/>
            <person name="Abad J.P."/>
            <person name="Abt D.N."/>
            <person name="Adryan B."/>
            <person name="Aguade M."/>
            <person name="Akashi H."/>
            <person name="Anderson W.W."/>
            <person name="Aquadro C.F."/>
            <person name="Ardell D.H."/>
            <person name="Arguello R."/>
            <person name="Artieri C.G."/>
            <person name="Barbash D.A."/>
            <person name="Barker D."/>
            <person name="Barsanti P."/>
            <person name="Batterham P."/>
            <person name="Batzoglou S."/>
            <person name="Begun D."/>
            <person name="Bhutkar A."/>
            <person name="Blanco E."/>
            <person name="Bosak S.A."/>
            <person name="Bradley R.K."/>
            <person name="Brand A.D."/>
            <person name="Brent M.R."/>
            <person name="Brooks A.N."/>
            <person name="Brown R.H."/>
            <person name="Butlin R.K."/>
            <person name="Caggese C."/>
            <person name="Calvi B.R."/>
            <person name="Bernardo de Carvalho A."/>
            <person name="Caspi A."/>
            <person name="Castrezana S."/>
            <person name="Celniker S.E."/>
            <person name="Chang J.L."/>
            <person name="Chapple C."/>
            <person name="Chatterji S."/>
            <person name="Chinwalla A."/>
            <person name="Civetta A."/>
            <person name="Clifton S.W."/>
            <person name="Comeron J.M."/>
            <person name="Costello J.C."/>
            <person name="Coyne J.A."/>
            <person name="Daub J."/>
            <person name="David R.G."/>
            <person name="Delcher A.L."/>
            <person name="Delehaunty K."/>
            <person name="Do C.B."/>
            <person name="Ebling H."/>
            <person name="Edwards K."/>
            <person name="Eickbush T."/>
            <person name="Evans J.D."/>
            <person name="Filipski A."/>
            <person name="Findeiss S."/>
            <person name="Freyhult E."/>
            <person name="Fulton L."/>
            <person name="Fulton R."/>
            <person name="Garcia A.C."/>
            <person name="Gardiner A."/>
            <person name="Garfield D.A."/>
            <person name="Garvin B.E."/>
            <person name="Gibson G."/>
            <person name="Gilbert D."/>
            <person name="Gnerre S."/>
            <person name="Godfrey J."/>
            <person name="Good R."/>
            <person name="Gotea V."/>
            <person name="Gravely B."/>
            <person name="Greenberg A.J."/>
            <person name="Griffiths-Jones S."/>
            <person name="Gross S."/>
            <person name="Guigo R."/>
            <person name="Gustafson E.A."/>
            <person name="Haerty W."/>
            <person name="Hahn M.W."/>
            <person name="Halligan D.L."/>
            <person name="Halpern A.L."/>
            <person name="Halter G.M."/>
            <person name="Han M.V."/>
            <person name="Heger A."/>
            <person name="Hillier L."/>
            <person name="Hinrichs A.S."/>
            <person name="Holmes I."/>
            <person name="Hoskins R.A."/>
            <person name="Hubisz M.J."/>
            <person name="Hultmark D."/>
            <person name="Huntley M.A."/>
            <person name="Jaffe D.B."/>
            <person name="Jagadeeshan S."/>
            <person name="Jeck W.R."/>
            <person name="Johnson J."/>
            <person name="Jones C.D."/>
            <person name="Jordan W.C."/>
            <person name="Karpen G.H."/>
            <person name="Kataoka E."/>
            <person name="Keightley P.D."/>
            <person name="Kheradpour P."/>
            <person name="Kirkness E.F."/>
            <person name="Koerich L.B."/>
            <person name="Kristiansen K."/>
            <person name="Kudrna D."/>
            <person name="Kulathinal R.J."/>
            <person name="Kumar S."/>
            <person name="Kwok R."/>
            <person name="Lander E."/>
            <person name="Langley C.H."/>
            <person name="Lapoint R."/>
            <person name="Lazzaro B.P."/>
            <person name="Lee S.J."/>
            <person name="Levesque L."/>
            <person name="Li R."/>
            <person name="Lin C.F."/>
            <person name="Lin M.F."/>
            <person name="Lindblad-Toh K."/>
            <person name="Llopart A."/>
            <person name="Long M."/>
            <person name="Low L."/>
            <person name="Lozovsky E."/>
            <person name="Lu J."/>
            <person name="Luo M."/>
            <person name="Machado C.A."/>
            <person name="Makalowski W."/>
            <person name="Marzo M."/>
            <person name="Matsuda M."/>
            <person name="Matzkin L."/>
            <person name="McAllister B."/>
            <person name="McBride C.S."/>
            <person name="McKernan B."/>
            <person name="McKernan K."/>
            <person name="Mendez-Lago M."/>
            <person name="Minx P."/>
            <person name="Mollenhauer M.U."/>
            <person name="Montooth K."/>
            <person name="Mount S.M."/>
            <person name="Mu X."/>
            <person name="Myers E."/>
            <person name="Negre B."/>
            <person name="Newfeld S."/>
            <person name="Nielsen R."/>
            <person name="Noor M.A."/>
            <person name="O'Grady P."/>
            <person name="Pachter L."/>
            <person name="Papaceit M."/>
            <person name="Parisi M.J."/>
            <person name="Parisi M."/>
            <person name="Parts L."/>
            <person name="Pedersen J.S."/>
            <person name="Pesole G."/>
            <person name="Phillippy A.M."/>
            <person name="Ponting C.P."/>
            <person name="Pop M."/>
            <person name="Porcelli D."/>
            <person name="Powell J.R."/>
            <person name="Prohaska S."/>
            <person name="Pruitt K."/>
            <person name="Puig M."/>
            <person name="Quesneville H."/>
            <person name="Ram K.R."/>
            <person name="Rand D."/>
            <person name="Rasmussen M.D."/>
            <person name="Reed L.K."/>
            <person name="Reenan R."/>
            <person name="Reily A."/>
            <person name="Remington K.A."/>
            <person name="Rieger T.T."/>
            <person name="Ritchie M.G."/>
            <person name="Robin C."/>
            <person name="Rogers Y.H."/>
            <person name="Rohde C."/>
            <person name="Rozas J."/>
            <person name="Rubenfield M.J."/>
            <person name="Ruiz A."/>
            <person name="Russo S."/>
            <person name="Salzberg S.L."/>
            <person name="Sanchez-Gracia A."/>
            <person name="Saranga D.J."/>
            <person name="Sato H."/>
            <person name="Schaeffer S.W."/>
            <person name="Schatz M.C."/>
            <person name="Schlenke T."/>
            <person name="Schwartz R."/>
            <person name="Segarra C."/>
            <person name="Singh R.S."/>
            <person name="Sirot L."/>
            <person name="Sirota M."/>
            <person name="Sisneros N.B."/>
            <person name="Smith C.D."/>
            <person name="Smith T.F."/>
            <person name="Spieth J."/>
            <person name="Stage D.E."/>
            <person name="Stark A."/>
            <person name="Stephan W."/>
            <person name="Strausberg R.L."/>
            <person name="Strempel S."/>
            <person name="Sturgill D."/>
            <person name="Sutton G."/>
            <person name="Sutton G.G."/>
            <person name="Tao W."/>
            <person name="Teichmann S."/>
            <person name="Tobari Y.N."/>
            <person name="Tomimura Y."/>
            <person name="Tsolas J.M."/>
            <person name="Valente V.L."/>
            <person name="Venter E."/>
            <person name="Venter J.C."/>
            <person name="Vicario S."/>
            <person name="Vieira F.G."/>
            <person name="Vilella A.J."/>
            <person name="Villasante A."/>
            <person name="Walenz B."/>
            <person name="Wang J."/>
            <person name="Wasserman M."/>
            <person name="Watts T."/>
            <person name="Wilson D."/>
            <person name="Wilson R.K."/>
            <person name="Wing R.A."/>
            <person name="Wolfner M.F."/>
            <person name="Wong A."/>
            <person name="Wong G.K."/>
            <person name="Wu C.I."/>
            <person name="Wu G."/>
            <person name="Yamamoto D."/>
            <person name="Yang H.P."/>
            <person name="Yang S.P."/>
            <person name="Yorke J.A."/>
            <person name="Yoshida K."/>
            <person name="Zdobnov E."/>
            <person name="Zhang P."/>
            <person name="Zhang Y."/>
            <person name="Zimin A.V."/>
            <person name="Baldwin J."/>
            <person name="Abdouelleil A."/>
            <person name="Abdulkadir J."/>
            <person name="Abebe A."/>
            <person name="Abera B."/>
            <person name="Abreu J."/>
            <person name="Acer S.C."/>
            <person name="Aftuck L."/>
            <person name="Alexander A."/>
            <person name="An P."/>
            <person name="Anderson E."/>
            <person name="Anderson S."/>
            <person name="Arachi H."/>
            <person name="Azer M."/>
            <person name="Bachantsang P."/>
            <person name="Barry A."/>
            <person name="Bayul T."/>
            <person name="Berlin A."/>
            <person name="Bessette D."/>
            <person name="Bloom T."/>
            <person name="Blye J."/>
            <person name="Boguslavskiy L."/>
            <person name="Bonnet C."/>
            <person name="Boukhgalter B."/>
            <person name="Bourzgui I."/>
            <person name="Brown A."/>
            <person name="Cahill P."/>
            <person name="Channer S."/>
            <person name="Cheshatsang Y."/>
            <person name="Chuda L."/>
            <person name="Citroen M."/>
            <person name="Collymore A."/>
            <person name="Cooke P."/>
            <person name="Costello M."/>
            <person name="D'Aco K."/>
            <person name="Daza R."/>
            <person name="De Haan G."/>
            <person name="DeGray S."/>
            <person name="DeMaso C."/>
            <person name="Dhargay N."/>
            <person name="Dooley K."/>
            <person name="Dooley E."/>
            <person name="Doricent M."/>
            <person name="Dorje P."/>
            <person name="Dorjee K."/>
            <person name="Dupes A."/>
            <person name="Elong R."/>
            <person name="Falk J."/>
            <person name="Farina A."/>
            <person name="Faro S."/>
            <person name="Ferguson D."/>
            <person name="Fisher S."/>
            <person name="Foley C.D."/>
            <person name="Franke A."/>
            <person name="Friedrich D."/>
            <person name="Gadbois L."/>
            <person name="Gearin G."/>
            <person name="Gearin C.R."/>
            <person name="Giannoukos G."/>
            <person name="Goode T."/>
            <person name="Graham J."/>
            <person name="Grandbois E."/>
            <person name="Grewal S."/>
            <person name="Gyaltsen K."/>
            <person name="Hafez N."/>
            <person name="Hagos B."/>
            <person name="Hall J."/>
            <person name="Henson C."/>
            <person name="Hollinger A."/>
            <person name="Honan T."/>
            <person name="Huard M.D."/>
            <person name="Hughes L."/>
            <person name="Hurhula B."/>
            <person name="Husby M.E."/>
            <person name="Kamat A."/>
            <person name="Kanga B."/>
            <person name="Kashin S."/>
            <person name="Khazanovich D."/>
            <person name="Kisner P."/>
            <person name="Lance K."/>
            <person name="Lara M."/>
            <person name="Lee W."/>
            <person name="Lennon N."/>
            <person name="Letendre F."/>
            <person name="LeVine R."/>
            <person name="Lipovsky A."/>
            <person name="Liu X."/>
            <person name="Liu J."/>
            <person name="Liu S."/>
            <person name="Lokyitsang T."/>
            <person name="Lokyitsang Y."/>
            <person name="Lubonja R."/>
            <person name="Lui A."/>
            <person name="MacDonald P."/>
            <person name="Magnisalis V."/>
            <person name="Maru K."/>
            <person name="Matthews C."/>
            <person name="McCusker W."/>
            <person name="McDonough S."/>
            <person name="Mehta T."/>
            <person name="Meldrim J."/>
            <person name="Meneus L."/>
            <person name="Mihai O."/>
            <person name="Mihalev A."/>
            <person name="Mihova T."/>
            <person name="Mittelman R."/>
            <person name="Mlenga V."/>
            <person name="Montmayeur A."/>
            <person name="Mulrain L."/>
            <person name="Navidi A."/>
            <person name="Naylor J."/>
            <person name="Negash T."/>
            <person name="Nguyen T."/>
            <person name="Nguyen N."/>
            <person name="Nicol R."/>
            <person name="Norbu C."/>
            <person name="Norbu N."/>
            <person name="Novod N."/>
            <person name="O'Neill B."/>
            <person name="Osman S."/>
            <person name="Markiewicz E."/>
            <person name="Oyono O.L."/>
            <person name="Patti C."/>
            <person name="Phunkhang P."/>
            <person name="Pierre F."/>
            <person name="Priest M."/>
            <person name="Raghuraman S."/>
            <person name="Rege F."/>
            <person name="Reyes R."/>
            <person name="Rise C."/>
            <person name="Rogov P."/>
            <person name="Ross K."/>
            <person name="Ryan E."/>
            <person name="Settipalli S."/>
            <person name="Shea T."/>
            <person name="Sherpa N."/>
            <person name="Shi L."/>
            <person name="Shih D."/>
            <person name="Sparrow T."/>
            <person name="Spaulding J."/>
            <person name="Stalker J."/>
            <person name="Stange-Thomann N."/>
            <person name="Stavropoulos S."/>
            <person name="Stone C."/>
            <person name="Strader C."/>
            <person name="Tesfaye S."/>
            <person name="Thomson T."/>
            <person name="Thoulutsang Y."/>
            <person name="Thoulutsang D."/>
            <person name="Topham K."/>
            <person name="Topping I."/>
            <person name="Tsamla T."/>
            <person name="Vassiliev H."/>
            <person name="Vo A."/>
            <person name="Wangchuk T."/>
            <person name="Wangdi T."/>
            <person name="Weiand M."/>
            <person name="Wilkinson J."/>
            <person name="Wilson A."/>
            <person name="Yadav S."/>
            <person name="Young G."/>
            <person name="Yu Q."/>
            <person name="Zembek L."/>
            <person name="Zhong D."/>
            <person name="Zimmer A."/>
            <person name="Zwirko Z."/>
            <person name="Jaffe D.B."/>
            <person name="Alvarez P."/>
            <person name="Brockman W."/>
            <person name="Butler J."/>
            <person name="Chin C."/>
            <person name="Gnerre S."/>
            <person name="Grabherr M."/>
            <person name="Kleber M."/>
            <person name="Mauceli E."/>
            <person name="MacCallum I."/>
        </authorList>
    </citation>
    <scope>NUCLEOTIDE SEQUENCE [LARGE SCALE GENOMIC DNA]</scope>
    <source>
        <strain evidence="4">Tai18E2 / Tucson 14021-0261.01</strain>
    </source>
</reference>
<keyword evidence="1" id="KW-0732">Signal</keyword>
<dbReference type="SUPFAM" id="SSF57362">
    <property type="entry name" value="BPTI-like"/>
    <property type="match status" value="1"/>
</dbReference>
<dbReference type="EMBL" id="CM000157">
    <property type="protein sequence ID" value="KRJ97946.1"/>
    <property type="molecule type" value="Genomic_DNA"/>
</dbReference>
<dbReference type="CDD" id="cd00109">
    <property type="entry name" value="Kunitz-type"/>
    <property type="match status" value="1"/>
</dbReference>
<evidence type="ECO:0000259" key="2">
    <source>
        <dbReference type="PROSITE" id="PS50279"/>
    </source>
</evidence>
<dbReference type="SMART" id="SM00131">
    <property type="entry name" value="KU"/>
    <property type="match status" value="1"/>
</dbReference>
<proteinExistence type="predicted"/>
<protein>
    <recommendedName>
        <fullName evidence="2">BPTI/Kunitz inhibitor domain-containing protein</fullName>
    </recommendedName>
</protein>
<feature type="chain" id="PRO_5006402646" description="BPTI/Kunitz inhibitor domain-containing protein" evidence="1">
    <location>
        <begin position="22"/>
        <end position="86"/>
    </location>
</feature>
<reference evidence="3 4" key="2">
    <citation type="journal article" date="2007" name="PLoS Biol.">
        <title>Principles of genome evolution in the Drosophila melanogaster species group.</title>
        <authorList>
            <person name="Ranz J.M."/>
            <person name="Maurin D."/>
            <person name="Chan Y.S."/>
            <person name="von Grotthuss M."/>
            <person name="Hillier L.W."/>
            <person name="Roote J."/>
            <person name="Ashburner M."/>
            <person name="Bergman C.M."/>
        </authorList>
    </citation>
    <scope>NUCLEOTIDE SEQUENCE [LARGE SCALE GENOMIC DNA]</scope>
    <source>
        <strain evidence="4">Tai18E2 / Tucson 14021-0261.01</strain>
    </source>
</reference>
<feature type="signal peptide" evidence="1">
    <location>
        <begin position="1"/>
        <end position="21"/>
    </location>
</feature>
<name>A0A0R1DL14_DROYA</name>
<keyword evidence="4" id="KW-1185">Reference proteome</keyword>
<accession>A0A0R1DL14</accession>
<sequence length="86" mass="9733">MKLLSLSIVIICALQLQSVVGYNPAKCDDRRSNGGACRKPPEDRWTFEKIHRKCVEIDFFGCPGTKNIFNSKSECENACVYDVLVY</sequence>
<dbReference type="GO" id="GO:0004867">
    <property type="term" value="F:serine-type endopeptidase inhibitor activity"/>
    <property type="evidence" value="ECO:0007669"/>
    <property type="project" value="InterPro"/>
</dbReference>
<evidence type="ECO:0000256" key="1">
    <source>
        <dbReference type="SAM" id="SignalP"/>
    </source>
</evidence>
<dbReference type="PROSITE" id="PS50279">
    <property type="entry name" value="BPTI_KUNITZ_2"/>
    <property type="match status" value="1"/>
</dbReference>
<dbReference type="KEGG" id="dya:Dyak_GE28941"/>
<dbReference type="InterPro" id="IPR002223">
    <property type="entry name" value="Kunitz_BPTI"/>
</dbReference>
<dbReference type="Gene3D" id="4.10.410.10">
    <property type="entry name" value="Pancreatic trypsin inhibitor Kunitz domain"/>
    <property type="match status" value="1"/>
</dbReference>
<evidence type="ECO:0000313" key="4">
    <source>
        <dbReference type="Proteomes" id="UP000002282"/>
    </source>
</evidence>
<dbReference type="OrthoDB" id="347314at2759"/>
<dbReference type="Proteomes" id="UP000002282">
    <property type="component" value="Chromosome 2L"/>
</dbReference>
<dbReference type="Pfam" id="PF00014">
    <property type="entry name" value="Kunitz_BPTI"/>
    <property type="match status" value="1"/>
</dbReference>
<dbReference type="InterPro" id="IPR036880">
    <property type="entry name" value="Kunitz_BPTI_sf"/>
</dbReference>
<evidence type="ECO:0000313" key="3">
    <source>
        <dbReference type="EMBL" id="KRJ97946.1"/>
    </source>
</evidence>
<gene>
    <name evidence="3" type="primary">Dyak\GE28941</name>
    <name evidence="3" type="synonym">GE28941</name>
    <name evidence="3" type="ORF">Dyak_GE28941</name>
</gene>
<dbReference type="AlphaFoldDB" id="A0A0R1DL14"/>
<organism evidence="3 4">
    <name type="scientific">Drosophila yakuba</name>
    <name type="common">Fruit fly</name>
    <dbReference type="NCBI Taxonomy" id="7245"/>
    <lineage>
        <taxon>Eukaryota</taxon>
        <taxon>Metazoa</taxon>
        <taxon>Ecdysozoa</taxon>
        <taxon>Arthropoda</taxon>
        <taxon>Hexapoda</taxon>
        <taxon>Insecta</taxon>
        <taxon>Pterygota</taxon>
        <taxon>Neoptera</taxon>
        <taxon>Endopterygota</taxon>
        <taxon>Diptera</taxon>
        <taxon>Brachycera</taxon>
        <taxon>Muscomorpha</taxon>
        <taxon>Ephydroidea</taxon>
        <taxon>Drosophilidae</taxon>
        <taxon>Drosophila</taxon>
        <taxon>Sophophora</taxon>
    </lineage>
</organism>